<proteinExistence type="predicted"/>
<dbReference type="Gene3D" id="3.40.50.1110">
    <property type="entry name" value="SGNH hydrolase"/>
    <property type="match status" value="1"/>
</dbReference>
<dbReference type="RefSeq" id="WP_258878062.1">
    <property type="nucleotide sequence ID" value="NZ_CP048914.1"/>
</dbReference>
<dbReference type="InterPro" id="IPR013830">
    <property type="entry name" value="SGNH_hydro"/>
</dbReference>
<dbReference type="AlphaFoldDB" id="A0A7L7KPT3"/>
<evidence type="ECO:0000313" key="3">
    <source>
        <dbReference type="Proteomes" id="UP000514720"/>
    </source>
</evidence>
<dbReference type="InterPro" id="IPR036514">
    <property type="entry name" value="SGNH_hydro_sf"/>
</dbReference>
<dbReference type="KEGG" id="xcl:G4Z02_01380"/>
<sequence length="204" mass="24072">MTRDMKRKYKEQLDIISHREIEQGQVVLLGDCIMENIDMAKYFPDRTIYNNSLSGDTTTTLHQTLYKRAIKYKPSKLFLSIGLNDIADETLSVKEIYNNIVEILTELKRRTKETEIILVTLLPVHPSMRGHGVHERAKDIDNIEVEMLNYYLKNYARRKHLRIVDAYKHLKNDFDQLHIQYTSDGFHLNEKGYDLYTSLIRQHA</sequence>
<dbReference type="Pfam" id="PF13472">
    <property type="entry name" value="Lipase_GDSL_2"/>
    <property type="match status" value="1"/>
</dbReference>
<dbReference type="SUPFAM" id="SSF52266">
    <property type="entry name" value="SGNH hydrolase"/>
    <property type="match status" value="1"/>
</dbReference>
<feature type="domain" description="SGNH hydrolase-type esterase" evidence="1">
    <location>
        <begin position="40"/>
        <end position="195"/>
    </location>
</feature>
<reference evidence="2 3" key="1">
    <citation type="submission" date="2020-02" db="EMBL/GenBank/DDBJ databases">
        <authorList>
            <person name="Zheng R.K."/>
            <person name="Sun C.M."/>
        </authorList>
    </citation>
    <scope>NUCLEOTIDE SEQUENCE [LARGE SCALE GENOMIC DNA]</scope>
    <source>
        <strain evidence="3">zrk13</strain>
    </source>
</reference>
<dbReference type="InterPro" id="IPR051532">
    <property type="entry name" value="Ester_Hydrolysis_Enzymes"/>
</dbReference>
<keyword evidence="3" id="KW-1185">Reference proteome</keyword>
<accession>A0A7L7KPT3</accession>
<evidence type="ECO:0000259" key="1">
    <source>
        <dbReference type="Pfam" id="PF13472"/>
    </source>
</evidence>
<dbReference type="PANTHER" id="PTHR30383">
    <property type="entry name" value="THIOESTERASE 1/PROTEASE 1/LYSOPHOSPHOLIPASE L1"/>
    <property type="match status" value="1"/>
</dbReference>
<gene>
    <name evidence="2" type="ORF">G4Z02_01380</name>
</gene>
<protein>
    <recommendedName>
        <fullName evidence="1">SGNH hydrolase-type esterase domain-containing protein</fullName>
    </recommendedName>
</protein>
<name>A0A7L7KPT3_9MOLU</name>
<dbReference type="EMBL" id="CP048914">
    <property type="protein sequence ID" value="QMS84449.1"/>
    <property type="molecule type" value="Genomic_DNA"/>
</dbReference>
<dbReference type="Proteomes" id="UP000514720">
    <property type="component" value="Chromosome"/>
</dbReference>
<organism evidence="2 3">
    <name type="scientific">Candidatus Xianfuyuplasma coldseepsis</name>
    <dbReference type="NCBI Taxonomy" id="2782163"/>
    <lineage>
        <taxon>Bacteria</taxon>
        <taxon>Bacillati</taxon>
        <taxon>Mycoplasmatota</taxon>
        <taxon>Mollicutes</taxon>
        <taxon>Candidatus Izemoplasmatales</taxon>
        <taxon>Candidatus Izemoplasmataceae</taxon>
        <taxon>Candidatus Xianfuyuplasma</taxon>
    </lineage>
</organism>
<evidence type="ECO:0000313" key="2">
    <source>
        <dbReference type="EMBL" id="QMS84449.1"/>
    </source>
</evidence>